<dbReference type="Proteomes" id="UP000241107">
    <property type="component" value="Unassembled WGS sequence"/>
</dbReference>
<evidence type="ECO:0000313" key="2">
    <source>
        <dbReference type="Proteomes" id="UP000241107"/>
    </source>
</evidence>
<organism evidence="1 2">
    <name type="scientific">Candidozyma pseudohaemuli</name>
    <dbReference type="NCBI Taxonomy" id="418784"/>
    <lineage>
        <taxon>Eukaryota</taxon>
        <taxon>Fungi</taxon>
        <taxon>Dikarya</taxon>
        <taxon>Ascomycota</taxon>
        <taxon>Saccharomycotina</taxon>
        <taxon>Pichiomycetes</taxon>
        <taxon>Metschnikowiaceae</taxon>
        <taxon>Candidozyma</taxon>
    </lineage>
</organism>
<accession>A0A2P7YI75</accession>
<dbReference type="EMBL" id="PYFQ01000014">
    <property type="protein sequence ID" value="PSK35663.1"/>
    <property type="molecule type" value="Genomic_DNA"/>
</dbReference>
<comment type="caution">
    <text evidence="1">The sequence shown here is derived from an EMBL/GenBank/DDBJ whole genome shotgun (WGS) entry which is preliminary data.</text>
</comment>
<dbReference type="RefSeq" id="XP_024712154.1">
    <property type="nucleotide sequence ID" value="XM_024859772.1"/>
</dbReference>
<dbReference type="PANTHER" id="PTHR33606:SF3">
    <property type="entry name" value="PROTEIN YCII"/>
    <property type="match status" value="1"/>
</dbReference>
<evidence type="ECO:0008006" key="3">
    <source>
        <dbReference type="Google" id="ProtNLM"/>
    </source>
</evidence>
<dbReference type="GeneID" id="36567839"/>
<dbReference type="InterPro" id="IPR051807">
    <property type="entry name" value="Sec-metab_biosynth-assoc"/>
</dbReference>
<dbReference type="AlphaFoldDB" id="A0A2P7YI75"/>
<sequence>MSKALKKLEWLVIIYDKPVNQRLKFRPTHFQSIPKPFQSGTLTSAGPVFKDEERSQFAGSAFTIAAEKKADVIDFLKNDVYAKEDVWDFDNVVIHPYTPVVRAQKDFPEQK</sequence>
<dbReference type="VEuPathDB" id="FungiDB:C7M61_004452"/>
<dbReference type="OrthoDB" id="5519740at2759"/>
<dbReference type="InterPro" id="IPR011008">
    <property type="entry name" value="Dimeric_a/b-barrel"/>
</dbReference>
<dbReference type="Gene3D" id="3.30.70.1060">
    <property type="entry name" value="Dimeric alpha+beta barrel"/>
    <property type="match status" value="1"/>
</dbReference>
<evidence type="ECO:0000313" key="1">
    <source>
        <dbReference type="EMBL" id="PSK35663.1"/>
    </source>
</evidence>
<proteinExistence type="predicted"/>
<dbReference type="SUPFAM" id="SSF54909">
    <property type="entry name" value="Dimeric alpha+beta barrel"/>
    <property type="match status" value="1"/>
</dbReference>
<reference evidence="1 2" key="1">
    <citation type="submission" date="2018-03" db="EMBL/GenBank/DDBJ databases">
        <title>Candida pseudohaemulonii genome assembly and annotation.</title>
        <authorList>
            <person name="Munoz J.F."/>
            <person name="Gade L.G."/>
            <person name="Chow N.A."/>
            <person name="Litvintseva A.P."/>
            <person name="Loparev V.N."/>
            <person name="Cuomo C.A."/>
        </authorList>
    </citation>
    <scope>NUCLEOTIDE SEQUENCE [LARGE SCALE GENOMIC DNA]</scope>
    <source>
        <strain evidence="1 2">B12108</strain>
    </source>
</reference>
<protein>
    <recommendedName>
        <fullName evidence="3">YCII-related domain-containing protein</fullName>
    </recommendedName>
</protein>
<dbReference type="PANTHER" id="PTHR33606">
    <property type="entry name" value="PROTEIN YCII"/>
    <property type="match status" value="1"/>
</dbReference>
<keyword evidence="2" id="KW-1185">Reference proteome</keyword>
<gene>
    <name evidence="1" type="ORF">C7M61_004452</name>
</gene>
<name>A0A2P7YI75_9ASCO</name>